<dbReference type="PANTHER" id="PTHR37015:SF1">
    <property type="entry name" value="REVERSE TRANSCRIPTASE DOMAIN-CONTAINING PROTEIN"/>
    <property type="match status" value="1"/>
</dbReference>
<dbReference type="HOGENOM" id="CLU_008952_0_0_1"/>
<accession>R8BCJ8</accession>
<name>R8BCJ8_PHAM7</name>
<dbReference type="KEGG" id="tmn:UCRPA7_7494"/>
<dbReference type="PANTHER" id="PTHR37015">
    <property type="entry name" value="REVERSE TRANSCRIPTASE DOMAIN-CONTAINING PROTEIN"/>
    <property type="match status" value="1"/>
</dbReference>
<evidence type="ECO:0008006" key="4">
    <source>
        <dbReference type="Google" id="ProtNLM"/>
    </source>
</evidence>
<feature type="region of interest" description="Disordered" evidence="1">
    <location>
        <begin position="390"/>
        <end position="428"/>
    </location>
</feature>
<dbReference type="eggNOG" id="ENOG502SK1W">
    <property type="taxonomic scope" value="Eukaryota"/>
</dbReference>
<dbReference type="AlphaFoldDB" id="R8BCJ8"/>
<sequence length="839" mass="95288">MASPTSVLSKTLQSITVTKIKELEKQRSSYEARKSSVLAKASACRTPHDRLSCLLDGVQELYPAAMKEPSLVNMGRWLEQSRYDCSISQSMLQSFEGQLRKKLDVRSRRLALADLYSRLLTEWMSRSPADASMSDPAGLFSEESPKESFEVVERQRQRLEELVDKFEQVVFEPLNTSETEITSFLDRLFPSEEAVKALQTLRQTVANTTNAFMAEIAPFTHESLTHCLKGLLTEDLLTDEKQAILRDFLDNPVALTEIADVLNMRFADLRNWDWNAGKDGLRVLPRQQLNGKYRIWTDDDILEMLFVQYIGIRLCNILKASLTDFVSDPAIWSWGQGAHCTPQRRDLDRRQYFLGSSSVVYWKSVQADRKSSFLSTFFLSQLPADEASLYEGNGGYDGDEDDSSVGVTQANNPDSGTNKDAEPQKTSSIKQKLLRQLTCDLLMHRLRGRHHGSGQREEGAAVMLQTDLQWFATGLPHSTIYAVMRYVGFSEDWIRFFRKYLEAPLNLDQSADYRTPKGARVRKRGVPMAHASEKLTGELVLFFLDLTVNRQAGMLLYRLHDDIWLCGEPDASSQAWKHMQEFAKVFGLEYNREKTGSVYLVNDARRDNRVAASLPKGSVTVGFLKLHPRTVKKMIHDRFKIADIPDAFIFLPEHLGGLGLRNPFVGLFLVRGKIDKSPEELVNGFIEREREDYLKQKKAFEETSEAMLRRRLHNLYPDDGASRESRLGLGALGEFMPLEEFGRYREVSSGELQGTYAHLMSVPEREGLALSKGVEQGISKLEEDASAGQLDEEKRWILQLYADELMESCGGLSLVDKQFLPVGVLNMMKGRKVTWKMIL</sequence>
<evidence type="ECO:0000313" key="3">
    <source>
        <dbReference type="Proteomes" id="UP000014074"/>
    </source>
</evidence>
<keyword evidence="3" id="KW-1185">Reference proteome</keyword>
<organism evidence="2 3">
    <name type="scientific">Phaeoacremonium minimum (strain UCR-PA7)</name>
    <name type="common">Esca disease fungus</name>
    <name type="synonym">Togninia minima</name>
    <dbReference type="NCBI Taxonomy" id="1286976"/>
    <lineage>
        <taxon>Eukaryota</taxon>
        <taxon>Fungi</taxon>
        <taxon>Dikarya</taxon>
        <taxon>Ascomycota</taxon>
        <taxon>Pezizomycotina</taxon>
        <taxon>Sordariomycetes</taxon>
        <taxon>Sordariomycetidae</taxon>
        <taxon>Togniniales</taxon>
        <taxon>Togniniaceae</taxon>
        <taxon>Phaeoacremonium</taxon>
    </lineage>
</organism>
<dbReference type="GeneID" id="19328258"/>
<gene>
    <name evidence="2" type="ORF">UCRPA7_7494</name>
</gene>
<evidence type="ECO:0000256" key="1">
    <source>
        <dbReference type="SAM" id="MobiDB-lite"/>
    </source>
</evidence>
<protein>
    <recommendedName>
        <fullName evidence="4">Reverse transcriptase domain-containing protein</fullName>
    </recommendedName>
</protein>
<reference evidence="3" key="1">
    <citation type="journal article" date="2013" name="Genome Announc.">
        <title>Draft genome sequence of the ascomycete Phaeoacremonium aleophilum strain UCR-PA7, a causal agent of the esca disease complex in grapevines.</title>
        <authorList>
            <person name="Blanco-Ulate B."/>
            <person name="Rolshausen P."/>
            <person name="Cantu D."/>
        </authorList>
    </citation>
    <scope>NUCLEOTIDE SEQUENCE [LARGE SCALE GENOMIC DNA]</scope>
    <source>
        <strain evidence="3">UCR-PA7</strain>
    </source>
</reference>
<dbReference type="Proteomes" id="UP000014074">
    <property type="component" value="Unassembled WGS sequence"/>
</dbReference>
<evidence type="ECO:0000313" key="2">
    <source>
        <dbReference type="EMBL" id="EON97010.1"/>
    </source>
</evidence>
<dbReference type="OrthoDB" id="74545at2759"/>
<dbReference type="RefSeq" id="XP_007918215.1">
    <property type="nucleotide sequence ID" value="XM_007920024.1"/>
</dbReference>
<dbReference type="EMBL" id="KB933302">
    <property type="protein sequence ID" value="EON97010.1"/>
    <property type="molecule type" value="Genomic_DNA"/>
</dbReference>
<proteinExistence type="predicted"/>